<dbReference type="Proteomes" id="UP001148662">
    <property type="component" value="Unassembled WGS sequence"/>
</dbReference>
<sequence length="277" mass="30610">MKGKCKPTDVEGMCSACTILGIPCEYTTPIHKRGPPKGYILALERRLRQVEALLGTIIGSDDPRARGLIGDLSRDQLATYIINRVKAGPFCTSGQAEYPSTSTKEHFLAAIMTDSVDESPGSFHLHEETLSPDRDWQDRLQKLFTSSPQGNSPQYAHAAEPYLPPQSLMIMKTLPTPYPTKLQGPVPSDGLLAPLGTSQYPCSTDNDYAPDVWDGTSSKVLQQKSFPPRTAQNVKKNHKSISPSQTQMRDCDTPRSLRHPQPSSTPPHWYFTREATS</sequence>
<organism evidence="1 2">
    <name type="scientific">Phlebia brevispora</name>
    <dbReference type="NCBI Taxonomy" id="194682"/>
    <lineage>
        <taxon>Eukaryota</taxon>
        <taxon>Fungi</taxon>
        <taxon>Dikarya</taxon>
        <taxon>Basidiomycota</taxon>
        <taxon>Agaricomycotina</taxon>
        <taxon>Agaricomycetes</taxon>
        <taxon>Polyporales</taxon>
        <taxon>Meruliaceae</taxon>
        <taxon>Phlebia</taxon>
    </lineage>
</organism>
<protein>
    <submittedName>
        <fullName evidence="1">Uncharacterized protein</fullName>
    </submittedName>
</protein>
<comment type="caution">
    <text evidence="1">The sequence shown here is derived from an EMBL/GenBank/DDBJ whole genome shotgun (WGS) entry which is preliminary data.</text>
</comment>
<dbReference type="EMBL" id="JANHOG010001435">
    <property type="protein sequence ID" value="KAJ3537103.1"/>
    <property type="molecule type" value="Genomic_DNA"/>
</dbReference>
<evidence type="ECO:0000313" key="2">
    <source>
        <dbReference type="Proteomes" id="UP001148662"/>
    </source>
</evidence>
<evidence type="ECO:0000313" key="1">
    <source>
        <dbReference type="EMBL" id="KAJ3537103.1"/>
    </source>
</evidence>
<proteinExistence type="predicted"/>
<reference evidence="1" key="1">
    <citation type="submission" date="2022-07" db="EMBL/GenBank/DDBJ databases">
        <title>Genome Sequence of Phlebia brevispora.</title>
        <authorList>
            <person name="Buettner E."/>
        </authorList>
    </citation>
    <scope>NUCLEOTIDE SEQUENCE</scope>
    <source>
        <strain evidence="1">MPL23</strain>
    </source>
</reference>
<name>A0ACC1SD82_9APHY</name>
<accession>A0ACC1SD82</accession>
<gene>
    <name evidence="1" type="ORF">NM688_g6736</name>
</gene>
<keyword evidence="2" id="KW-1185">Reference proteome</keyword>